<comment type="subcellular location">
    <subcellularLocation>
        <location evidence="1">Nucleus</location>
    </subcellularLocation>
</comment>
<evidence type="ECO:0000259" key="6">
    <source>
        <dbReference type="Pfam" id="PF09302"/>
    </source>
</evidence>
<keyword evidence="4" id="KW-0539">Nucleus</keyword>
<evidence type="ECO:0000256" key="4">
    <source>
        <dbReference type="ARBA" id="ARBA00023242"/>
    </source>
</evidence>
<evidence type="ECO:0000256" key="2">
    <source>
        <dbReference type="ARBA" id="ARBA00022763"/>
    </source>
</evidence>
<dbReference type="OrthoDB" id="3184250at2759"/>
<evidence type="ECO:0000256" key="3">
    <source>
        <dbReference type="ARBA" id="ARBA00023204"/>
    </source>
</evidence>
<feature type="compositionally biased region" description="Basic and acidic residues" evidence="5">
    <location>
        <begin position="254"/>
        <end position="267"/>
    </location>
</feature>
<dbReference type="InParanoid" id="A0A165HQ24"/>
<dbReference type="EMBL" id="KV423939">
    <property type="protein sequence ID" value="KZT59589.1"/>
    <property type="molecule type" value="Genomic_DNA"/>
</dbReference>
<dbReference type="CDD" id="cd22285">
    <property type="entry name" value="HD_XLF_N"/>
    <property type="match status" value="1"/>
</dbReference>
<dbReference type="AlphaFoldDB" id="A0A165HQ24"/>
<sequence>MDFLEAHEEALVHSAWQSITNEETSTPYLFKFSYDENDLSCCFLLTDTKVVWVEVMARRHVLRRAERFDLIENDTDDDYAARKTLSSLIKLHSFPSAESLTTTFHASPNADLFLQLSIPNFSWQWELDALPRAYSAELISKHLIMPMLTWSGYVMDSYMEALSTEHQISQLERALDASGRTAKRHVDKMVASVVRQPLFSTSIRRLTETGSGSGTRSAIFRSREDEPAPRLRAPSPPASAGPSSGPQNYRSTARTREPTTPMKEESLVPKVEPSMSPVPGRAPRVPSVRAEGEEEEEMKREEEHASSETETEPEEDQLGPKAEEEEGEEGEERYPRKRPVKHEELEDEEEEEYTSRRTRTPVKRDESDDEDVDEDEGLPKRRDFKHEDYEDEESAEESAPARSTRGALRRKRVKPESSLSPAPQSPTPDRRKRRRNIDADEDENMDADVPVMKKEESEDEKPAAKKTFVPKSRVHVKRSKY</sequence>
<dbReference type="InterPro" id="IPR038051">
    <property type="entry name" value="XRCC4-like_N_sf"/>
</dbReference>
<feature type="domain" description="XLF-like N-terminal" evidence="6">
    <location>
        <begin position="16"/>
        <end position="128"/>
    </location>
</feature>
<feature type="compositionally biased region" description="Basic residues" evidence="5">
    <location>
        <begin position="472"/>
        <end position="481"/>
    </location>
</feature>
<evidence type="ECO:0000313" key="7">
    <source>
        <dbReference type="EMBL" id="KZT59589.1"/>
    </source>
</evidence>
<evidence type="ECO:0000256" key="1">
    <source>
        <dbReference type="ARBA" id="ARBA00004123"/>
    </source>
</evidence>
<feature type="compositionally biased region" description="Basic and acidic residues" evidence="5">
    <location>
        <begin position="297"/>
        <end position="307"/>
    </location>
</feature>
<reference evidence="7 8" key="1">
    <citation type="journal article" date="2016" name="Mol. Biol. Evol.">
        <title>Comparative Genomics of Early-Diverging Mushroom-Forming Fungi Provides Insights into the Origins of Lignocellulose Decay Capabilities.</title>
        <authorList>
            <person name="Nagy L.G."/>
            <person name="Riley R."/>
            <person name="Tritt A."/>
            <person name="Adam C."/>
            <person name="Daum C."/>
            <person name="Floudas D."/>
            <person name="Sun H."/>
            <person name="Yadav J.S."/>
            <person name="Pangilinan J."/>
            <person name="Larsson K.H."/>
            <person name="Matsuura K."/>
            <person name="Barry K."/>
            <person name="Labutti K."/>
            <person name="Kuo R."/>
            <person name="Ohm R.A."/>
            <person name="Bhattacharya S.S."/>
            <person name="Shirouzu T."/>
            <person name="Yoshinaga Y."/>
            <person name="Martin F.M."/>
            <person name="Grigoriev I.V."/>
            <person name="Hibbett D.S."/>
        </authorList>
    </citation>
    <scope>NUCLEOTIDE SEQUENCE [LARGE SCALE GENOMIC DNA]</scope>
    <source>
        <strain evidence="7 8">HHB12733</strain>
    </source>
</reference>
<evidence type="ECO:0000313" key="8">
    <source>
        <dbReference type="Proteomes" id="UP000076842"/>
    </source>
</evidence>
<evidence type="ECO:0000256" key="5">
    <source>
        <dbReference type="SAM" id="MobiDB-lite"/>
    </source>
</evidence>
<feature type="compositionally biased region" description="Basic and acidic residues" evidence="5">
    <location>
        <begin position="451"/>
        <end position="463"/>
    </location>
</feature>
<dbReference type="Pfam" id="PF09302">
    <property type="entry name" value="XLF"/>
    <property type="match status" value="1"/>
</dbReference>
<dbReference type="GO" id="GO:0005634">
    <property type="term" value="C:nucleus"/>
    <property type="evidence" value="ECO:0007669"/>
    <property type="project" value="UniProtKB-SubCell"/>
</dbReference>
<feature type="compositionally biased region" description="Polar residues" evidence="5">
    <location>
        <begin position="205"/>
        <end position="216"/>
    </location>
</feature>
<name>A0A165HQ24_9BASI</name>
<dbReference type="InterPro" id="IPR015381">
    <property type="entry name" value="XLF-like_N"/>
</dbReference>
<feature type="compositionally biased region" description="Acidic residues" evidence="5">
    <location>
        <begin position="367"/>
        <end position="376"/>
    </location>
</feature>
<organism evidence="7 8">
    <name type="scientific">Calocera cornea HHB12733</name>
    <dbReference type="NCBI Taxonomy" id="1353952"/>
    <lineage>
        <taxon>Eukaryota</taxon>
        <taxon>Fungi</taxon>
        <taxon>Dikarya</taxon>
        <taxon>Basidiomycota</taxon>
        <taxon>Agaricomycotina</taxon>
        <taxon>Dacrymycetes</taxon>
        <taxon>Dacrymycetales</taxon>
        <taxon>Dacrymycetaceae</taxon>
        <taxon>Calocera</taxon>
    </lineage>
</organism>
<dbReference type="Gene3D" id="2.170.210.10">
    <property type="entry name" value="DNA double-strand break repair and VJ recombination XRCC4, N-terminal"/>
    <property type="match status" value="1"/>
</dbReference>
<keyword evidence="2" id="KW-0227">DNA damage</keyword>
<protein>
    <recommendedName>
        <fullName evidence="6">XLF-like N-terminal domain-containing protein</fullName>
    </recommendedName>
</protein>
<keyword evidence="8" id="KW-1185">Reference proteome</keyword>
<feature type="compositionally biased region" description="Basic and acidic residues" evidence="5">
    <location>
        <begin position="377"/>
        <end position="388"/>
    </location>
</feature>
<proteinExistence type="predicted"/>
<dbReference type="GO" id="GO:0006303">
    <property type="term" value="P:double-strand break repair via nonhomologous end joining"/>
    <property type="evidence" value="ECO:0007669"/>
    <property type="project" value="UniProtKB-ARBA"/>
</dbReference>
<gene>
    <name evidence="7" type="ORF">CALCODRAFT_481478</name>
</gene>
<feature type="region of interest" description="Disordered" evidence="5">
    <location>
        <begin position="205"/>
        <end position="481"/>
    </location>
</feature>
<keyword evidence="3" id="KW-0234">DNA repair</keyword>
<feature type="compositionally biased region" description="Acidic residues" evidence="5">
    <location>
        <begin position="309"/>
        <end position="331"/>
    </location>
</feature>
<accession>A0A165HQ24</accession>
<dbReference type="Proteomes" id="UP000076842">
    <property type="component" value="Unassembled WGS sequence"/>
</dbReference>